<evidence type="ECO:0000256" key="1">
    <source>
        <dbReference type="ARBA" id="ARBA00001971"/>
    </source>
</evidence>
<keyword evidence="8" id="KW-0492">Microsome</keyword>
<dbReference type="STRING" id="13249.T1ID31"/>
<keyword evidence="5 13" id="KW-0349">Heme</keyword>
<comment type="similarity">
    <text evidence="4 14">Belongs to the cytochrome P450 family.</text>
</comment>
<keyword evidence="6 13" id="KW-0479">Metal-binding</keyword>
<comment type="subcellular location">
    <subcellularLocation>
        <location evidence="3">Endoplasmic reticulum membrane</location>
        <topology evidence="3">Peripheral membrane protein</topology>
    </subcellularLocation>
    <subcellularLocation>
        <location evidence="2">Microsome membrane</location>
        <topology evidence="2">Peripheral membrane protein</topology>
    </subcellularLocation>
</comment>
<dbReference type="AlphaFoldDB" id="T1ID31"/>
<organism evidence="15 16">
    <name type="scientific">Rhodnius prolixus</name>
    <name type="common">Triatomid bug</name>
    <dbReference type="NCBI Taxonomy" id="13249"/>
    <lineage>
        <taxon>Eukaryota</taxon>
        <taxon>Metazoa</taxon>
        <taxon>Ecdysozoa</taxon>
        <taxon>Arthropoda</taxon>
        <taxon>Hexapoda</taxon>
        <taxon>Insecta</taxon>
        <taxon>Pterygota</taxon>
        <taxon>Neoptera</taxon>
        <taxon>Paraneoptera</taxon>
        <taxon>Hemiptera</taxon>
        <taxon>Heteroptera</taxon>
        <taxon>Panheteroptera</taxon>
        <taxon>Cimicomorpha</taxon>
        <taxon>Reduviidae</taxon>
        <taxon>Triatominae</taxon>
        <taxon>Rhodnius</taxon>
    </lineage>
</organism>
<dbReference type="InterPro" id="IPR002401">
    <property type="entry name" value="Cyt_P450_E_grp-I"/>
</dbReference>
<evidence type="ECO:0000256" key="10">
    <source>
        <dbReference type="ARBA" id="ARBA00023004"/>
    </source>
</evidence>
<evidence type="ECO:0000256" key="8">
    <source>
        <dbReference type="ARBA" id="ARBA00022848"/>
    </source>
</evidence>
<dbReference type="GO" id="GO:0005506">
    <property type="term" value="F:iron ion binding"/>
    <property type="evidence" value="ECO:0007669"/>
    <property type="project" value="InterPro"/>
</dbReference>
<dbReference type="EnsemblMetazoa" id="RPRC014201-RA">
    <property type="protein sequence ID" value="RPRC014201-PA"/>
    <property type="gene ID" value="RPRC014201"/>
</dbReference>
<dbReference type="EMBL" id="ACPB03007639">
    <property type="status" value="NOT_ANNOTATED_CDS"/>
    <property type="molecule type" value="Genomic_DNA"/>
</dbReference>
<dbReference type="VEuPathDB" id="VectorBase:RPRC014201"/>
<keyword evidence="16" id="KW-1185">Reference proteome</keyword>
<dbReference type="eggNOG" id="KOG0158">
    <property type="taxonomic scope" value="Eukaryota"/>
</dbReference>
<evidence type="ECO:0000256" key="3">
    <source>
        <dbReference type="ARBA" id="ARBA00004406"/>
    </source>
</evidence>
<evidence type="ECO:0000256" key="5">
    <source>
        <dbReference type="ARBA" id="ARBA00022617"/>
    </source>
</evidence>
<feature type="binding site" description="axial binding residue" evidence="13">
    <location>
        <position position="66"/>
    </location>
    <ligand>
        <name>heme</name>
        <dbReference type="ChEBI" id="CHEBI:30413"/>
    </ligand>
    <ligandPart>
        <name>Fe</name>
        <dbReference type="ChEBI" id="CHEBI:18248"/>
    </ligandPart>
</feature>
<dbReference type="InterPro" id="IPR050476">
    <property type="entry name" value="Insect_CytP450_Detox"/>
</dbReference>
<reference evidence="15" key="1">
    <citation type="submission" date="2015-05" db="UniProtKB">
        <authorList>
            <consortium name="EnsemblMetazoa"/>
        </authorList>
    </citation>
    <scope>IDENTIFICATION</scope>
</reference>
<dbReference type="GO" id="GO:0005789">
    <property type="term" value="C:endoplasmic reticulum membrane"/>
    <property type="evidence" value="ECO:0007669"/>
    <property type="project" value="UniProtKB-SubCell"/>
</dbReference>
<dbReference type="PROSITE" id="PS00086">
    <property type="entry name" value="CYTOCHROME_P450"/>
    <property type="match status" value="1"/>
</dbReference>
<dbReference type="OMA" id="CADEDHR"/>
<dbReference type="HOGENOM" id="CLU_001570_5_7_1"/>
<dbReference type="Proteomes" id="UP000015103">
    <property type="component" value="Unassembled WGS sequence"/>
</dbReference>
<keyword evidence="11 14" id="KW-0503">Monooxygenase</keyword>
<dbReference type="Gene3D" id="1.10.630.10">
    <property type="entry name" value="Cytochrome P450"/>
    <property type="match status" value="1"/>
</dbReference>
<evidence type="ECO:0000256" key="6">
    <source>
        <dbReference type="ARBA" id="ARBA00022723"/>
    </source>
</evidence>
<keyword evidence="10 13" id="KW-0408">Iron</keyword>
<evidence type="ECO:0000256" key="2">
    <source>
        <dbReference type="ARBA" id="ARBA00004174"/>
    </source>
</evidence>
<dbReference type="InterPro" id="IPR017972">
    <property type="entry name" value="Cyt_P450_CS"/>
</dbReference>
<dbReference type="SUPFAM" id="SSF48264">
    <property type="entry name" value="Cytochrome P450"/>
    <property type="match status" value="1"/>
</dbReference>
<keyword evidence="7" id="KW-0256">Endoplasmic reticulum</keyword>
<proteinExistence type="inferred from homology"/>
<dbReference type="InterPro" id="IPR001128">
    <property type="entry name" value="Cyt_P450"/>
</dbReference>
<evidence type="ECO:0000313" key="15">
    <source>
        <dbReference type="EnsemblMetazoa" id="RPRC014201-PA"/>
    </source>
</evidence>
<evidence type="ECO:0000256" key="4">
    <source>
        <dbReference type="ARBA" id="ARBA00010617"/>
    </source>
</evidence>
<evidence type="ECO:0000256" key="11">
    <source>
        <dbReference type="ARBA" id="ARBA00023033"/>
    </source>
</evidence>
<keyword evidence="12" id="KW-0472">Membrane</keyword>
<name>T1ID31_RHOPR</name>
<dbReference type="GO" id="GO:0016705">
    <property type="term" value="F:oxidoreductase activity, acting on paired donors, with incorporation or reduction of molecular oxygen"/>
    <property type="evidence" value="ECO:0007669"/>
    <property type="project" value="InterPro"/>
</dbReference>
<evidence type="ECO:0000256" key="12">
    <source>
        <dbReference type="ARBA" id="ARBA00023136"/>
    </source>
</evidence>
<evidence type="ECO:0000256" key="7">
    <source>
        <dbReference type="ARBA" id="ARBA00022824"/>
    </source>
</evidence>
<keyword evidence="9 14" id="KW-0560">Oxidoreductase</keyword>
<dbReference type="InParanoid" id="T1ID31"/>
<evidence type="ECO:0000256" key="13">
    <source>
        <dbReference type="PIRSR" id="PIRSR602401-1"/>
    </source>
</evidence>
<dbReference type="GO" id="GO:0020037">
    <property type="term" value="F:heme binding"/>
    <property type="evidence" value="ECO:0007669"/>
    <property type="project" value="InterPro"/>
</dbReference>
<evidence type="ECO:0000313" key="16">
    <source>
        <dbReference type="Proteomes" id="UP000015103"/>
    </source>
</evidence>
<dbReference type="InterPro" id="IPR036396">
    <property type="entry name" value="Cyt_P450_sf"/>
</dbReference>
<dbReference type="PANTHER" id="PTHR24292">
    <property type="entry name" value="CYTOCHROME P450"/>
    <property type="match status" value="1"/>
</dbReference>
<evidence type="ECO:0000256" key="9">
    <source>
        <dbReference type="ARBA" id="ARBA00023002"/>
    </source>
</evidence>
<dbReference type="Pfam" id="PF00067">
    <property type="entry name" value="p450"/>
    <property type="match status" value="1"/>
</dbReference>
<dbReference type="PANTHER" id="PTHR24292:SF54">
    <property type="entry name" value="CYP9F3-RELATED"/>
    <property type="match status" value="1"/>
</dbReference>
<accession>T1ID31</accession>
<sequence length="122" mass="14154">MCTTKYTTPDGLTIDKGTKIVIPALTLQMNPSVYPEPELFKPERFSFEEKNTNLKWLPFGEGPRKCLGMRFAQIEMRCMVARILENHELIFSERTKFPVVNNDRTFLGRPLNKIFVKLQMVA</sequence>
<dbReference type="PRINTS" id="PR00463">
    <property type="entry name" value="EP450I"/>
</dbReference>
<dbReference type="GO" id="GO:0004497">
    <property type="term" value="F:monooxygenase activity"/>
    <property type="evidence" value="ECO:0007669"/>
    <property type="project" value="UniProtKB-KW"/>
</dbReference>
<comment type="cofactor">
    <cofactor evidence="1 13">
        <name>heme</name>
        <dbReference type="ChEBI" id="CHEBI:30413"/>
    </cofactor>
</comment>
<protein>
    <submittedName>
        <fullName evidence="15">Uncharacterized protein</fullName>
    </submittedName>
</protein>
<evidence type="ECO:0000256" key="14">
    <source>
        <dbReference type="RuleBase" id="RU000461"/>
    </source>
</evidence>